<gene>
    <name evidence="2" type="ORF">TNCV_2575341</name>
</gene>
<comment type="caution">
    <text evidence="2">The sequence shown here is derived from an EMBL/GenBank/DDBJ whole genome shotgun (WGS) entry which is preliminary data.</text>
</comment>
<dbReference type="AlphaFoldDB" id="A0A8X6RG15"/>
<organism evidence="2 3">
    <name type="scientific">Trichonephila clavipes</name>
    <name type="common">Golden silk orbweaver</name>
    <name type="synonym">Nephila clavipes</name>
    <dbReference type="NCBI Taxonomy" id="2585209"/>
    <lineage>
        <taxon>Eukaryota</taxon>
        <taxon>Metazoa</taxon>
        <taxon>Ecdysozoa</taxon>
        <taxon>Arthropoda</taxon>
        <taxon>Chelicerata</taxon>
        <taxon>Arachnida</taxon>
        <taxon>Araneae</taxon>
        <taxon>Araneomorphae</taxon>
        <taxon>Entelegynae</taxon>
        <taxon>Araneoidea</taxon>
        <taxon>Nephilidae</taxon>
        <taxon>Trichonephila</taxon>
    </lineage>
</organism>
<dbReference type="Proteomes" id="UP000887159">
    <property type="component" value="Unassembled WGS sequence"/>
</dbReference>
<feature type="region of interest" description="Disordered" evidence="1">
    <location>
        <begin position="37"/>
        <end position="86"/>
    </location>
</feature>
<protein>
    <submittedName>
        <fullName evidence="2">Uncharacterized protein</fullName>
    </submittedName>
</protein>
<accession>A0A8X6RG15</accession>
<sequence>MHMLLLSCVSSWDTYERREVDEQKHAIHSQKNRLYYKRGSPSKEQEGCAAFHSRQESISGESPTSFPEDTSMPYLGFEPEPTRLQA</sequence>
<reference evidence="2" key="1">
    <citation type="submission" date="2020-08" db="EMBL/GenBank/DDBJ databases">
        <title>Multicomponent nature underlies the extraordinary mechanical properties of spider dragline silk.</title>
        <authorList>
            <person name="Kono N."/>
            <person name="Nakamura H."/>
            <person name="Mori M."/>
            <person name="Yoshida Y."/>
            <person name="Ohtoshi R."/>
            <person name="Malay A.D."/>
            <person name="Moran D.A.P."/>
            <person name="Tomita M."/>
            <person name="Numata K."/>
            <person name="Arakawa K."/>
        </authorList>
    </citation>
    <scope>NUCLEOTIDE SEQUENCE</scope>
</reference>
<proteinExistence type="predicted"/>
<feature type="compositionally biased region" description="Polar residues" evidence="1">
    <location>
        <begin position="56"/>
        <end position="68"/>
    </location>
</feature>
<evidence type="ECO:0000256" key="1">
    <source>
        <dbReference type="SAM" id="MobiDB-lite"/>
    </source>
</evidence>
<keyword evidence="3" id="KW-1185">Reference proteome</keyword>
<evidence type="ECO:0000313" key="3">
    <source>
        <dbReference type="Proteomes" id="UP000887159"/>
    </source>
</evidence>
<name>A0A8X6RG15_TRICX</name>
<dbReference type="EMBL" id="BMAU01021062">
    <property type="protein sequence ID" value="GFX88827.1"/>
    <property type="molecule type" value="Genomic_DNA"/>
</dbReference>
<evidence type="ECO:0000313" key="2">
    <source>
        <dbReference type="EMBL" id="GFX88827.1"/>
    </source>
</evidence>